<feature type="transmembrane region" description="Helical" evidence="5">
    <location>
        <begin position="20"/>
        <end position="41"/>
    </location>
</feature>
<evidence type="ECO:0000256" key="4">
    <source>
        <dbReference type="ARBA" id="ARBA00023136"/>
    </source>
</evidence>
<keyword evidence="3 5" id="KW-1133">Transmembrane helix</keyword>
<dbReference type="Pfam" id="PF05978">
    <property type="entry name" value="UNC-93"/>
    <property type="match status" value="1"/>
</dbReference>
<evidence type="ECO:0000313" key="7">
    <source>
        <dbReference type="EMBL" id="KNC85950.1"/>
    </source>
</evidence>
<evidence type="ECO:0000313" key="8">
    <source>
        <dbReference type="Proteomes" id="UP000054560"/>
    </source>
</evidence>
<proteinExistence type="predicted"/>
<feature type="transmembrane region" description="Helical" evidence="5">
    <location>
        <begin position="113"/>
        <end position="134"/>
    </location>
</feature>
<dbReference type="STRING" id="667725.A0A0L0GAC9"/>
<comment type="subcellular location">
    <subcellularLocation>
        <location evidence="1">Membrane</location>
        <topology evidence="1">Multi-pass membrane protein</topology>
    </subcellularLocation>
</comment>
<evidence type="ECO:0000256" key="3">
    <source>
        <dbReference type="ARBA" id="ARBA00022989"/>
    </source>
</evidence>
<dbReference type="EMBL" id="KQ241676">
    <property type="protein sequence ID" value="KNC85950.1"/>
    <property type="molecule type" value="Genomic_DNA"/>
</dbReference>
<reference evidence="7 8" key="1">
    <citation type="submission" date="2011-02" db="EMBL/GenBank/DDBJ databases">
        <title>The Genome Sequence of Sphaeroforma arctica JP610.</title>
        <authorList>
            <consortium name="The Broad Institute Genome Sequencing Platform"/>
            <person name="Russ C."/>
            <person name="Cuomo C."/>
            <person name="Young S.K."/>
            <person name="Zeng Q."/>
            <person name="Gargeya S."/>
            <person name="Alvarado L."/>
            <person name="Berlin A."/>
            <person name="Chapman S.B."/>
            <person name="Chen Z."/>
            <person name="Freedman E."/>
            <person name="Gellesch M."/>
            <person name="Goldberg J."/>
            <person name="Griggs A."/>
            <person name="Gujja S."/>
            <person name="Heilman E."/>
            <person name="Heiman D."/>
            <person name="Howarth C."/>
            <person name="Mehta T."/>
            <person name="Neiman D."/>
            <person name="Pearson M."/>
            <person name="Roberts A."/>
            <person name="Saif S."/>
            <person name="Shea T."/>
            <person name="Shenoy N."/>
            <person name="Sisk P."/>
            <person name="Stolte C."/>
            <person name="Sykes S."/>
            <person name="White J."/>
            <person name="Yandava C."/>
            <person name="Burger G."/>
            <person name="Gray M.W."/>
            <person name="Holland P.W.H."/>
            <person name="King N."/>
            <person name="Lang F.B.F."/>
            <person name="Roger A.J."/>
            <person name="Ruiz-Trillo I."/>
            <person name="Haas B."/>
            <person name="Nusbaum C."/>
            <person name="Birren B."/>
        </authorList>
    </citation>
    <scope>NUCLEOTIDE SEQUENCE [LARGE SCALE GENOMIC DNA]</scope>
    <source>
        <strain evidence="7 8">JP610</strain>
    </source>
</reference>
<dbReference type="GO" id="GO:0022857">
    <property type="term" value="F:transmembrane transporter activity"/>
    <property type="evidence" value="ECO:0007669"/>
    <property type="project" value="InterPro"/>
</dbReference>
<dbReference type="PANTHER" id="PTHR23294">
    <property type="entry name" value="ET TRANSLATION PRODUCT-RELATED"/>
    <property type="match status" value="1"/>
</dbReference>
<dbReference type="PROSITE" id="PS50850">
    <property type="entry name" value="MFS"/>
    <property type="match status" value="1"/>
</dbReference>
<dbReference type="OrthoDB" id="196103at2759"/>
<dbReference type="InterPro" id="IPR036259">
    <property type="entry name" value="MFS_trans_sf"/>
</dbReference>
<dbReference type="AlphaFoldDB" id="A0A0L0GAC9"/>
<keyword evidence="4 5" id="KW-0472">Membrane</keyword>
<evidence type="ECO:0000259" key="6">
    <source>
        <dbReference type="PROSITE" id="PS50850"/>
    </source>
</evidence>
<dbReference type="GeneID" id="25902400"/>
<dbReference type="SUPFAM" id="SSF103473">
    <property type="entry name" value="MFS general substrate transporter"/>
    <property type="match status" value="1"/>
</dbReference>
<evidence type="ECO:0000256" key="1">
    <source>
        <dbReference type="ARBA" id="ARBA00004141"/>
    </source>
</evidence>
<keyword evidence="2 5" id="KW-0812">Transmembrane</keyword>
<organism evidence="7 8">
    <name type="scientific">Sphaeroforma arctica JP610</name>
    <dbReference type="NCBI Taxonomy" id="667725"/>
    <lineage>
        <taxon>Eukaryota</taxon>
        <taxon>Ichthyosporea</taxon>
        <taxon>Ichthyophonida</taxon>
        <taxon>Sphaeroforma</taxon>
    </lineage>
</organism>
<keyword evidence="8" id="KW-1185">Reference proteome</keyword>
<protein>
    <recommendedName>
        <fullName evidence="6">Major facilitator superfamily (MFS) profile domain-containing protein</fullName>
    </recommendedName>
</protein>
<name>A0A0L0GAC9_9EUKA</name>
<dbReference type="GO" id="GO:0016020">
    <property type="term" value="C:membrane"/>
    <property type="evidence" value="ECO:0007669"/>
    <property type="project" value="UniProtKB-SubCell"/>
</dbReference>
<sequence>MFNALQGLGKAGGDDETIGAAMNAILYACFTLTGLFSGSLFNLLGNKILMAFGGSTYAMYAIAVYLWGHDDSFAPLGLTTAGLLGVGAGCLWTAQGVMTLTYSTKEKKGLFTAIFWAIFNLGGVFGGLLTFAIGKEFLVFRVCK</sequence>
<dbReference type="InterPro" id="IPR051617">
    <property type="entry name" value="UNC-93-like_regulator"/>
</dbReference>
<gene>
    <name evidence="7" type="ORF">SARC_01896</name>
</gene>
<dbReference type="Gene3D" id="1.20.1250.20">
    <property type="entry name" value="MFS general substrate transporter like domains"/>
    <property type="match status" value="1"/>
</dbReference>
<feature type="transmembrane region" description="Helical" evidence="5">
    <location>
        <begin position="48"/>
        <end position="67"/>
    </location>
</feature>
<dbReference type="Proteomes" id="UP000054560">
    <property type="component" value="Unassembled WGS sequence"/>
</dbReference>
<dbReference type="RefSeq" id="XP_014159852.1">
    <property type="nucleotide sequence ID" value="XM_014304377.1"/>
</dbReference>
<feature type="transmembrane region" description="Helical" evidence="5">
    <location>
        <begin position="73"/>
        <end position="92"/>
    </location>
</feature>
<evidence type="ECO:0000256" key="5">
    <source>
        <dbReference type="SAM" id="Phobius"/>
    </source>
</evidence>
<dbReference type="InterPro" id="IPR010291">
    <property type="entry name" value="Ion_channel_UNC-93"/>
</dbReference>
<dbReference type="PANTHER" id="PTHR23294:SF59">
    <property type="entry name" value="UNC93-LIKE PROTEIN C922.05C"/>
    <property type="match status" value="1"/>
</dbReference>
<dbReference type="InterPro" id="IPR020846">
    <property type="entry name" value="MFS_dom"/>
</dbReference>
<dbReference type="eggNOG" id="KOG3098">
    <property type="taxonomic scope" value="Eukaryota"/>
</dbReference>
<feature type="domain" description="Major facilitator superfamily (MFS) profile" evidence="6">
    <location>
        <begin position="1"/>
        <end position="144"/>
    </location>
</feature>
<evidence type="ECO:0000256" key="2">
    <source>
        <dbReference type="ARBA" id="ARBA00022692"/>
    </source>
</evidence>
<accession>A0A0L0GAC9</accession>